<evidence type="ECO:0000313" key="3">
    <source>
        <dbReference type="Proteomes" id="UP000436006"/>
    </source>
</evidence>
<keyword evidence="3" id="KW-1185">Reference proteome</keyword>
<reference evidence="2 3" key="1">
    <citation type="submission" date="2019-12" db="EMBL/GenBank/DDBJ databases">
        <title>Spirosoma sp. HMF4905 genome sequencing and assembly.</title>
        <authorList>
            <person name="Kang H."/>
            <person name="Cha I."/>
            <person name="Kim H."/>
            <person name="Joh K."/>
        </authorList>
    </citation>
    <scope>NUCLEOTIDE SEQUENCE [LARGE SCALE GENOMIC DNA]</scope>
    <source>
        <strain evidence="2 3">HMF4905</strain>
    </source>
</reference>
<dbReference type="Proteomes" id="UP000436006">
    <property type="component" value="Unassembled WGS sequence"/>
</dbReference>
<protein>
    <submittedName>
        <fullName evidence="2">Cyclic nucleotide-binding domain-containing protein</fullName>
    </submittedName>
</protein>
<dbReference type="SUPFAM" id="SSF51206">
    <property type="entry name" value="cAMP-binding domain-like"/>
    <property type="match status" value="1"/>
</dbReference>
<evidence type="ECO:0000313" key="2">
    <source>
        <dbReference type="EMBL" id="MVM29142.1"/>
    </source>
</evidence>
<dbReference type="EMBL" id="WPIN01000001">
    <property type="protein sequence ID" value="MVM29142.1"/>
    <property type="molecule type" value="Genomic_DNA"/>
</dbReference>
<dbReference type="InterPro" id="IPR014710">
    <property type="entry name" value="RmlC-like_jellyroll"/>
</dbReference>
<gene>
    <name evidence="2" type="ORF">GO755_03790</name>
</gene>
<dbReference type="AlphaFoldDB" id="A0A7K1S5P1"/>
<feature type="domain" description="Cyclic nucleotide-binding" evidence="1">
    <location>
        <begin position="38"/>
        <end position="121"/>
    </location>
</feature>
<proteinExistence type="predicted"/>
<evidence type="ECO:0000259" key="1">
    <source>
        <dbReference type="Pfam" id="PF00027"/>
    </source>
</evidence>
<comment type="caution">
    <text evidence="2">The sequence shown here is derived from an EMBL/GenBank/DDBJ whole genome shotgun (WGS) entry which is preliminary data.</text>
</comment>
<organism evidence="2 3">
    <name type="scientific">Spirosoma arboris</name>
    <dbReference type="NCBI Taxonomy" id="2682092"/>
    <lineage>
        <taxon>Bacteria</taxon>
        <taxon>Pseudomonadati</taxon>
        <taxon>Bacteroidota</taxon>
        <taxon>Cytophagia</taxon>
        <taxon>Cytophagales</taxon>
        <taxon>Cytophagaceae</taxon>
        <taxon>Spirosoma</taxon>
    </lineage>
</organism>
<dbReference type="Gene3D" id="2.60.120.10">
    <property type="entry name" value="Jelly Rolls"/>
    <property type="match status" value="1"/>
</dbReference>
<dbReference type="InterPro" id="IPR000595">
    <property type="entry name" value="cNMP-bd_dom"/>
</dbReference>
<dbReference type="InterPro" id="IPR018490">
    <property type="entry name" value="cNMP-bd_dom_sf"/>
</dbReference>
<sequence>MVKHRVLLMTEQFFTYTDRYVKFTQPDKDLLLAALGSKHLEAKTELVSYDKPVDELYFILKGCLRKYFVKEGQQITVYIATPNSFIAAFDSFMTGTNSQEIIECLEPCELLVLKKADLEHLYCQIPLMNEFIRKVLELTLIQIQQTLTMYILDNPEERYVKLLSQNPDILQRVPQHMLATYLGITPTSLSRIRKRIITKP</sequence>
<accession>A0A7K1S5P1</accession>
<dbReference type="Pfam" id="PF00027">
    <property type="entry name" value="cNMP_binding"/>
    <property type="match status" value="1"/>
</dbReference>
<name>A0A7K1S5P1_9BACT</name>
<dbReference type="CDD" id="cd00038">
    <property type="entry name" value="CAP_ED"/>
    <property type="match status" value="1"/>
</dbReference>